<evidence type="ECO:0000313" key="2">
    <source>
        <dbReference type="EMBL" id="KAK9772894.1"/>
    </source>
</evidence>
<organism evidence="2 3">
    <name type="scientific">Seiridium cardinale</name>
    <dbReference type="NCBI Taxonomy" id="138064"/>
    <lineage>
        <taxon>Eukaryota</taxon>
        <taxon>Fungi</taxon>
        <taxon>Dikarya</taxon>
        <taxon>Ascomycota</taxon>
        <taxon>Pezizomycotina</taxon>
        <taxon>Sordariomycetes</taxon>
        <taxon>Xylariomycetidae</taxon>
        <taxon>Amphisphaeriales</taxon>
        <taxon>Sporocadaceae</taxon>
        <taxon>Seiridium</taxon>
    </lineage>
</organism>
<accession>A0ABR2XGF4</accession>
<reference evidence="2 3" key="1">
    <citation type="submission" date="2024-02" db="EMBL/GenBank/DDBJ databases">
        <title>First draft genome assembly of two strains of Seiridium cardinale.</title>
        <authorList>
            <person name="Emiliani G."/>
            <person name="Scali E."/>
        </authorList>
    </citation>
    <scope>NUCLEOTIDE SEQUENCE [LARGE SCALE GENOMIC DNA]</scope>
    <source>
        <strain evidence="2 3">BM-138-000479</strain>
    </source>
</reference>
<feature type="domain" description="Aminotransferase class I/classII large" evidence="1">
    <location>
        <begin position="14"/>
        <end position="322"/>
    </location>
</feature>
<dbReference type="PANTHER" id="PTHR42858">
    <property type="entry name" value="AMINOTRANSFERASE"/>
    <property type="match status" value="1"/>
</dbReference>
<proteinExistence type="predicted"/>
<keyword evidence="2" id="KW-0032">Aminotransferase</keyword>
<dbReference type="Gene3D" id="3.40.640.10">
    <property type="entry name" value="Type I PLP-dependent aspartate aminotransferase-like (Major domain)"/>
    <property type="match status" value="1"/>
</dbReference>
<comment type="caution">
    <text evidence="2">The sequence shown here is derived from an EMBL/GenBank/DDBJ whole genome shotgun (WGS) entry which is preliminary data.</text>
</comment>
<dbReference type="GO" id="GO:0008483">
    <property type="term" value="F:transaminase activity"/>
    <property type="evidence" value="ECO:0007669"/>
    <property type="project" value="UniProtKB-KW"/>
</dbReference>
<gene>
    <name evidence="2" type="ORF">SCAR479_10404</name>
</gene>
<evidence type="ECO:0000259" key="1">
    <source>
        <dbReference type="Pfam" id="PF00155"/>
    </source>
</evidence>
<dbReference type="InterPro" id="IPR015422">
    <property type="entry name" value="PyrdxlP-dep_Trfase_small"/>
</dbReference>
<dbReference type="Proteomes" id="UP001465668">
    <property type="component" value="Unassembled WGS sequence"/>
</dbReference>
<dbReference type="EMBL" id="JARVKM010000056">
    <property type="protein sequence ID" value="KAK9772894.1"/>
    <property type="molecule type" value="Genomic_DNA"/>
</dbReference>
<dbReference type="Gene3D" id="3.90.1150.10">
    <property type="entry name" value="Aspartate Aminotransferase, domain 1"/>
    <property type="match status" value="1"/>
</dbReference>
<dbReference type="InterPro" id="IPR015421">
    <property type="entry name" value="PyrdxlP-dep_Trfase_major"/>
</dbReference>
<protein>
    <submittedName>
        <fullName evidence="2">Aminotransferase class I/classII domain-containing protein</fullName>
    </submittedName>
</protein>
<dbReference type="InterPro" id="IPR004839">
    <property type="entry name" value="Aminotransferase_I/II_large"/>
</dbReference>
<sequence length="332" mass="36624">MDSGFEGQLRGVPEDNEGIDIAFLRARLEESEKEDAPASPRLKTSARYAKLYRHIIYMVPTFSNPSGKTTSLKRRQELVRLACEFDALVITDDVYDVLRWPEDRELAADTVGQVPPRIVDVDRTLDGGCKDKWGNAVSNGSFSKIIAPGMRVGWAEGTPAFVLALSQLGATQLAATFVDEMLQSGTLQGHIKDTLIPAYRSRYYAMMDTINNELVPLGFEISSGAPYHVSSDTTSNGHDNNITVCGGYFVYLLVPSKLTTTTKDLAATALEKYSLKFAYGEMFQVEGDGGSRERATTNYGEGIRLCWAWHTEAEITEGIRRLSDLVKGVITQ</sequence>
<evidence type="ECO:0000313" key="3">
    <source>
        <dbReference type="Proteomes" id="UP001465668"/>
    </source>
</evidence>
<keyword evidence="3" id="KW-1185">Reference proteome</keyword>
<name>A0ABR2XGF4_9PEZI</name>
<dbReference type="CDD" id="cd00609">
    <property type="entry name" value="AAT_like"/>
    <property type="match status" value="1"/>
</dbReference>
<dbReference type="PANTHER" id="PTHR42858:SF1">
    <property type="entry name" value="LD15494P"/>
    <property type="match status" value="1"/>
</dbReference>
<keyword evidence="2" id="KW-0808">Transferase</keyword>
<dbReference type="Pfam" id="PF00155">
    <property type="entry name" value="Aminotran_1_2"/>
    <property type="match status" value="1"/>
</dbReference>
<dbReference type="SUPFAM" id="SSF53383">
    <property type="entry name" value="PLP-dependent transferases"/>
    <property type="match status" value="1"/>
</dbReference>
<dbReference type="InterPro" id="IPR015424">
    <property type="entry name" value="PyrdxlP-dep_Trfase"/>
</dbReference>